<dbReference type="InterPro" id="IPR058347">
    <property type="entry name" value="DUF8034"/>
</dbReference>
<gene>
    <name evidence="2" type="ORF">UFOPK2659_00525</name>
    <name evidence="3" type="ORF">UFOPK2922_00317</name>
</gene>
<feature type="compositionally biased region" description="Low complexity" evidence="1">
    <location>
        <begin position="1"/>
        <end position="15"/>
    </location>
</feature>
<protein>
    <submittedName>
        <fullName evidence="3">Unannotated protein</fullName>
    </submittedName>
</protein>
<dbReference type="EMBL" id="CAEZZS010000009">
    <property type="protein sequence ID" value="CAB4770512.1"/>
    <property type="molecule type" value="Genomic_DNA"/>
</dbReference>
<name>A0A6J6VDV2_9ZZZZ</name>
<feature type="region of interest" description="Disordered" evidence="1">
    <location>
        <begin position="1"/>
        <end position="20"/>
    </location>
</feature>
<sequence length="656" mass="75422">MSNSSKKIASVKVSAPHSNPKWAKQEREIIDKLNDAAVEFVARYCRPDGTLIWRDQWGSMDGSDDPYEAFMNLALFYSIGGNERVYELARQMWDMITWQWTQYGQIHREFDGYYDWMHHGEGMLYFYFFGLTKPESLVDRQRAQSFANMYNGKDPEAPNYDPEHKVIRSPLNGSRGPRLQVTHEDWQTHRTVLDDYLAPYEDLKSHDFANKRCHWSDDAVYAEILEKMNLRMNRGDVPLNLNATTLMTHGYMYSHDDSLKQWVTDYLNVWHDRAKANNGILPDNVGLTGKIGEYNDGKWWGGYYGWRWPHGYTTLIEPLTNASMNAVLLTGDMKNLDLARSQEDFIWSLRKDVDGVTKSPMKHFDTGWDDFRMVNPRNMIYIWTTSMADEDLARIDRMPRGSDWNEIIAPGVSGLDGKTGHATKHYIANTVSWFQFMRGEIPDYPERILDMNLTLIDNQLRKMRSKTGTPRDWDNYDPATADVEVGLDLRVDGYQIHAWQEFNPVYFEGLAQMVFGGPMHISHGGLQHGKVRPFDGQKKRTGLPEDVAMIVEKVSATSVEMQVANISANASRNLVLQAGTFGEHNFTKVTVTQSDGKSEDIAINDKWFEIELGPNSGATLKFTLDRYVNSPTYETPWQSRNDWDAVIKGRPAANFK</sequence>
<dbReference type="Pfam" id="PF26099">
    <property type="entry name" value="DUF8034"/>
    <property type="match status" value="2"/>
</dbReference>
<accession>A0A6J6VDV2</accession>
<evidence type="ECO:0000313" key="2">
    <source>
        <dbReference type="EMBL" id="CAB4719131.1"/>
    </source>
</evidence>
<dbReference type="AlphaFoldDB" id="A0A6J6VDV2"/>
<proteinExistence type="predicted"/>
<organism evidence="3">
    <name type="scientific">freshwater metagenome</name>
    <dbReference type="NCBI Taxonomy" id="449393"/>
    <lineage>
        <taxon>unclassified sequences</taxon>
        <taxon>metagenomes</taxon>
        <taxon>ecological metagenomes</taxon>
    </lineage>
</organism>
<reference evidence="3" key="1">
    <citation type="submission" date="2020-05" db="EMBL/GenBank/DDBJ databases">
        <authorList>
            <person name="Chiriac C."/>
            <person name="Salcher M."/>
            <person name="Ghai R."/>
            <person name="Kavagutti S V."/>
        </authorList>
    </citation>
    <scope>NUCLEOTIDE SEQUENCE</scope>
</reference>
<dbReference type="EMBL" id="CAEZYJ010000057">
    <property type="protein sequence ID" value="CAB4719131.1"/>
    <property type="molecule type" value="Genomic_DNA"/>
</dbReference>
<evidence type="ECO:0000256" key="1">
    <source>
        <dbReference type="SAM" id="MobiDB-lite"/>
    </source>
</evidence>
<evidence type="ECO:0000313" key="3">
    <source>
        <dbReference type="EMBL" id="CAB4770512.1"/>
    </source>
</evidence>